<gene>
    <name evidence="1" type="ORF">METZ01_LOCUS92236</name>
</gene>
<proteinExistence type="predicted"/>
<dbReference type="EMBL" id="UINC01008758">
    <property type="protein sequence ID" value="SVA39382.1"/>
    <property type="molecule type" value="Genomic_DNA"/>
</dbReference>
<sequence>MVQTELFVLEQGNLQIPASFSLAFLG</sequence>
<organism evidence="1">
    <name type="scientific">marine metagenome</name>
    <dbReference type="NCBI Taxonomy" id="408172"/>
    <lineage>
        <taxon>unclassified sequences</taxon>
        <taxon>metagenomes</taxon>
        <taxon>ecological metagenomes</taxon>
    </lineage>
</organism>
<evidence type="ECO:0000313" key="1">
    <source>
        <dbReference type="EMBL" id="SVA39382.1"/>
    </source>
</evidence>
<dbReference type="AlphaFoldDB" id="A0A381VGJ1"/>
<name>A0A381VGJ1_9ZZZZ</name>
<accession>A0A381VGJ1</accession>
<protein>
    <submittedName>
        <fullName evidence="1">Uncharacterized protein</fullName>
    </submittedName>
</protein>
<reference evidence="1" key="1">
    <citation type="submission" date="2018-05" db="EMBL/GenBank/DDBJ databases">
        <authorList>
            <person name="Lanie J.A."/>
            <person name="Ng W.-L."/>
            <person name="Kazmierczak K.M."/>
            <person name="Andrzejewski T.M."/>
            <person name="Davidsen T.M."/>
            <person name="Wayne K.J."/>
            <person name="Tettelin H."/>
            <person name="Glass J.I."/>
            <person name="Rusch D."/>
            <person name="Podicherti R."/>
            <person name="Tsui H.-C.T."/>
            <person name="Winkler M.E."/>
        </authorList>
    </citation>
    <scope>NUCLEOTIDE SEQUENCE</scope>
</reference>